<comment type="caution">
    <text evidence="1">The sequence shown here is derived from an EMBL/GenBank/DDBJ whole genome shotgun (WGS) entry which is preliminary data.</text>
</comment>
<dbReference type="OrthoDB" id="2416294at2759"/>
<accession>A0A397GF05</accession>
<dbReference type="Proteomes" id="UP000266861">
    <property type="component" value="Unassembled WGS sequence"/>
</dbReference>
<organism evidence="1 2">
    <name type="scientific">Diversispora epigaea</name>
    <dbReference type="NCBI Taxonomy" id="1348612"/>
    <lineage>
        <taxon>Eukaryota</taxon>
        <taxon>Fungi</taxon>
        <taxon>Fungi incertae sedis</taxon>
        <taxon>Mucoromycota</taxon>
        <taxon>Glomeromycotina</taxon>
        <taxon>Glomeromycetes</taxon>
        <taxon>Diversisporales</taxon>
        <taxon>Diversisporaceae</taxon>
        <taxon>Diversispora</taxon>
    </lineage>
</organism>
<gene>
    <name evidence="1" type="ORF">Glove_519g39</name>
</gene>
<evidence type="ECO:0000313" key="1">
    <source>
        <dbReference type="EMBL" id="RHZ49592.1"/>
    </source>
</evidence>
<proteinExistence type="predicted"/>
<reference evidence="1 2" key="1">
    <citation type="submission" date="2018-08" db="EMBL/GenBank/DDBJ databases">
        <title>Genome and evolution of the arbuscular mycorrhizal fungus Diversispora epigaea (formerly Glomus versiforme) and its bacterial endosymbionts.</title>
        <authorList>
            <person name="Sun X."/>
            <person name="Fei Z."/>
            <person name="Harrison M."/>
        </authorList>
    </citation>
    <scope>NUCLEOTIDE SEQUENCE [LARGE SCALE GENOMIC DNA]</scope>
    <source>
        <strain evidence="1 2">IT104</strain>
    </source>
</reference>
<sequence>MIRSIYTFKKHLFGIWKQRCERLILWEKSKNITTNDKRSNKLKFISNNSVIVTERELVFDNITGAPLHNSSTAVIPVNRQSYSHILSDALLNAHNWFWLVSYSGSRSNDEPCRKLGFILSFIKFQFLRVNFSITTDPIVMKFGAPLHNSSTAVIPVNRQSYSHILSDALLNAHNWFWLVSYSGSRSNDEPCRKLGFILSFKIKILTIENDSPEPKLSESLRYMNIYKKDITGKMVKYAVKKYKSHYSVPDTIYNKLNN</sequence>
<name>A0A397GF05_9GLOM</name>
<evidence type="ECO:0000313" key="2">
    <source>
        <dbReference type="Proteomes" id="UP000266861"/>
    </source>
</evidence>
<dbReference type="AlphaFoldDB" id="A0A397GF05"/>
<protein>
    <submittedName>
        <fullName evidence="1">Uncharacterized protein</fullName>
    </submittedName>
</protein>
<dbReference type="EMBL" id="PQFF01000448">
    <property type="protein sequence ID" value="RHZ49592.1"/>
    <property type="molecule type" value="Genomic_DNA"/>
</dbReference>
<keyword evidence="2" id="KW-1185">Reference proteome</keyword>